<dbReference type="PROSITE" id="PS00135">
    <property type="entry name" value="TRYPSIN_SER"/>
    <property type="match status" value="1"/>
</dbReference>
<dbReference type="KEGG" id="bany:112055771"/>
<gene>
    <name evidence="6" type="primary">LOC112055771</name>
</gene>
<dbReference type="AlphaFoldDB" id="A0A6J1NVL7"/>
<keyword evidence="1" id="KW-1015">Disulfide bond</keyword>
<feature type="signal peptide" evidence="3">
    <location>
        <begin position="1"/>
        <end position="16"/>
    </location>
</feature>
<dbReference type="PANTHER" id="PTHR24260:SF136">
    <property type="entry name" value="GH08193P-RELATED"/>
    <property type="match status" value="1"/>
</dbReference>
<dbReference type="SMART" id="SM00020">
    <property type="entry name" value="Tryp_SPc"/>
    <property type="match status" value="1"/>
</dbReference>
<feature type="chain" id="PRO_5044639096" evidence="3">
    <location>
        <begin position="17"/>
        <end position="434"/>
    </location>
</feature>
<keyword evidence="3" id="KW-0732">Signal</keyword>
<dbReference type="GO" id="GO:0005576">
    <property type="term" value="C:extracellular region"/>
    <property type="evidence" value="ECO:0007669"/>
    <property type="project" value="UniProtKB-SubCell"/>
</dbReference>
<evidence type="ECO:0000256" key="3">
    <source>
        <dbReference type="SAM" id="SignalP"/>
    </source>
</evidence>
<keyword evidence="2" id="KW-0645">Protease</keyword>
<dbReference type="InterPro" id="IPR033116">
    <property type="entry name" value="TRYPSIN_SER"/>
</dbReference>
<evidence type="ECO:0000256" key="2">
    <source>
        <dbReference type="RuleBase" id="RU363034"/>
    </source>
</evidence>
<reference evidence="6" key="1">
    <citation type="submission" date="2025-08" db="UniProtKB">
        <authorList>
            <consortium name="RefSeq"/>
        </authorList>
    </citation>
    <scope>IDENTIFICATION</scope>
</reference>
<sequence>MKLIFIISVFFVTVMSQNAWMPIVSPLLSWYPCRDDRDINVWFEPGLKPKNSNRYFVYVNKQFPKDCKIKISFDSEVDAAFVVRTADNEYSRIYLSEGDTLSLNFFVPHHGLGFIIRGSEPGVTPYLRSFTVDNVEYCKDPVVGFMEPYASKTEEQEWSTCGRRVVDHAELMINGEDTKPGDWPWHAALYKLDKETLNNKYICGGTIISKNFVLTAGHCASYRGAKLEREVLGVILGKYRLKGDDKVSVEKEVLEIILHKDFSYHPLKHDIALLKLSTEVVFTEFIRPACLFRAQDRDKLRSDDIQGTIIGWGFDKSDNLTRALKKASMPIVSEATCLKTNPFFYTRGLNDIYTFCAGDANGTSACNGDSGGAFQVFVPDEIQIGDKDTSGSWHVKGIISNTVARDDAPICDPNYYVIFTNVESYIDWIEEHIY</sequence>
<dbReference type="PANTHER" id="PTHR24260">
    <property type="match status" value="1"/>
</dbReference>
<dbReference type="PRINTS" id="PR00722">
    <property type="entry name" value="CHYMOTRYPSIN"/>
</dbReference>
<proteinExistence type="predicted"/>
<dbReference type="Pfam" id="PF00089">
    <property type="entry name" value="Trypsin"/>
    <property type="match status" value="1"/>
</dbReference>
<evidence type="ECO:0000259" key="4">
    <source>
        <dbReference type="PROSITE" id="PS50240"/>
    </source>
</evidence>
<dbReference type="CDD" id="cd00190">
    <property type="entry name" value="Tryp_SPc"/>
    <property type="match status" value="1"/>
</dbReference>
<dbReference type="InterPro" id="IPR009003">
    <property type="entry name" value="Peptidase_S1_PA"/>
</dbReference>
<dbReference type="GeneID" id="112055771"/>
<dbReference type="InterPro" id="IPR001314">
    <property type="entry name" value="Peptidase_S1A"/>
</dbReference>
<dbReference type="InterPro" id="IPR001254">
    <property type="entry name" value="Trypsin_dom"/>
</dbReference>
<dbReference type="InterPro" id="IPR018114">
    <property type="entry name" value="TRYPSIN_HIS"/>
</dbReference>
<organism evidence="5 6">
    <name type="scientific">Bicyclus anynana</name>
    <name type="common">Squinting bush brown butterfly</name>
    <dbReference type="NCBI Taxonomy" id="110368"/>
    <lineage>
        <taxon>Eukaryota</taxon>
        <taxon>Metazoa</taxon>
        <taxon>Ecdysozoa</taxon>
        <taxon>Arthropoda</taxon>
        <taxon>Hexapoda</taxon>
        <taxon>Insecta</taxon>
        <taxon>Pterygota</taxon>
        <taxon>Neoptera</taxon>
        <taxon>Endopterygota</taxon>
        <taxon>Lepidoptera</taxon>
        <taxon>Glossata</taxon>
        <taxon>Ditrysia</taxon>
        <taxon>Papilionoidea</taxon>
        <taxon>Nymphalidae</taxon>
        <taxon>Satyrinae</taxon>
        <taxon>Satyrini</taxon>
        <taxon>Mycalesina</taxon>
        <taxon>Bicyclus</taxon>
    </lineage>
</organism>
<keyword evidence="2" id="KW-0720">Serine protease</keyword>
<dbReference type="Gene3D" id="2.40.10.10">
    <property type="entry name" value="Trypsin-like serine proteases"/>
    <property type="match status" value="1"/>
</dbReference>
<dbReference type="Proteomes" id="UP001652582">
    <property type="component" value="Chromosome 18"/>
</dbReference>
<dbReference type="PROSITE" id="PS50240">
    <property type="entry name" value="TRYPSIN_DOM"/>
    <property type="match status" value="1"/>
</dbReference>
<name>A0A6J1NVL7_BICAN</name>
<dbReference type="PROSITE" id="PS00134">
    <property type="entry name" value="TRYPSIN_HIS"/>
    <property type="match status" value="1"/>
</dbReference>
<dbReference type="InterPro" id="IPR051333">
    <property type="entry name" value="CLIP_Serine_Protease"/>
</dbReference>
<dbReference type="OrthoDB" id="6147874at2759"/>
<protein>
    <submittedName>
        <fullName evidence="6">Chymotrypsin-C</fullName>
    </submittedName>
</protein>
<evidence type="ECO:0000256" key="1">
    <source>
        <dbReference type="ARBA" id="ARBA00023157"/>
    </source>
</evidence>
<dbReference type="GO" id="GO:0006508">
    <property type="term" value="P:proteolysis"/>
    <property type="evidence" value="ECO:0007669"/>
    <property type="project" value="UniProtKB-KW"/>
</dbReference>
<dbReference type="RefSeq" id="XP_023951740.2">
    <property type="nucleotide sequence ID" value="XM_024095972.2"/>
</dbReference>
<evidence type="ECO:0000313" key="6">
    <source>
        <dbReference type="RefSeq" id="XP_023951740.2"/>
    </source>
</evidence>
<evidence type="ECO:0000313" key="5">
    <source>
        <dbReference type="Proteomes" id="UP001652582"/>
    </source>
</evidence>
<keyword evidence="5" id="KW-1185">Reference proteome</keyword>
<dbReference type="GO" id="GO:0004252">
    <property type="term" value="F:serine-type endopeptidase activity"/>
    <property type="evidence" value="ECO:0007669"/>
    <property type="project" value="InterPro"/>
</dbReference>
<accession>A0A6J1NVL7</accession>
<dbReference type="SUPFAM" id="SSF50494">
    <property type="entry name" value="Trypsin-like serine proteases"/>
    <property type="match status" value="1"/>
</dbReference>
<keyword evidence="2" id="KW-0378">Hydrolase</keyword>
<feature type="domain" description="Peptidase S1" evidence="4">
    <location>
        <begin position="172"/>
        <end position="434"/>
    </location>
</feature>
<dbReference type="InterPro" id="IPR043504">
    <property type="entry name" value="Peptidase_S1_PA_chymotrypsin"/>
</dbReference>